<organism evidence="1 2">
    <name type="scientific">Phialemonium atrogriseum</name>
    <dbReference type="NCBI Taxonomy" id="1093897"/>
    <lineage>
        <taxon>Eukaryota</taxon>
        <taxon>Fungi</taxon>
        <taxon>Dikarya</taxon>
        <taxon>Ascomycota</taxon>
        <taxon>Pezizomycotina</taxon>
        <taxon>Sordariomycetes</taxon>
        <taxon>Sordariomycetidae</taxon>
        <taxon>Cephalothecales</taxon>
        <taxon>Cephalothecaceae</taxon>
        <taxon>Phialemonium</taxon>
    </lineage>
</organism>
<protein>
    <recommendedName>
        <fullName evidence="3">Aminoglycoside phosphotransferase domain-containing protein</fullName>
    </recommendedName>
</protein>
<sequence length="269" mass="30469">MPHGSFDQGFCLGFAAGAAAVFLVAQLPSVLAAAFNKVKARSNIVQHLDNRGWIQRGREVTDDQLSQAEVLSASKHSKKKVLKIDSETVVKLAPDLDMDEVDNLEFIHSRTTIPVPKMLSAYEKEGCQYIDRESICSELREYLSQMRNIPPPKDLIGSVSGSPAVDRRSLGAVKRGLFACEEKFNEWQLGQLRDNAPLLNRERYTAMHQADHRIVFSHGDFGFHNIMSLQFLAGTDEEYQFCKKAFGKMYLSEFYMDTWFTREVKHGGW</sequence>
<comment type="caution">
    <text evidence="1">The sequence shown here is derived from an EMBL/GenBank/DDBJ whole genome shotgun (WGS) entry which is preliminary data.</text>
</comment>
<evidence type="ECO:0000313" key="2">
    <source>
        <dbReference type="Proteomes" id="UP001244011"/>
    </source>
</evidence>
<gene>
    <name evidence="1" type="ORF">QBC33DRAFT_612652</name>
</gene>
<dbReference type="GeneID" id="85315685"/>
<dbReference type="RefSeq" id="XP_060281582.1">
    <property type="nucleotide sequence ID" value="XM_060432498.1"/>
</dbReference>
<dbReference type="EMBL" id="MU839016">
    <property type="protein sequence ID" value="KAK1765369.1"/>
    <property type="molecule type" value="Genomic_DNA"/>
</dbReference>
<evidence type="ECO:0000313" key="1">
    <source>
        <dbReference type="EMBL" id="KAK1765369.1"/>
    </source>
</evidence>
<dbReference type="AlphaFoldDB" id="A0AAJ0BVS3"/>
<dbReference type="InterPro" id="IPR051678">
    <property type="entry name" value="AGP_Transferase"/>
</dbReference>
<dbReference type="PANTHER" id="PTHR21310:SF58">
    <property type="entry name" value="AMINOGLYCOSIDE PHOSPHOTRANSFERASE DOMAIN-CONTAINING PROTEIN"/>
    <property type="match status" value="1"/>
</dbReference>
<evidence type="ECO:0008006" key="3">
    <source>
        <dbReference type="Google" id="ProtNLM"/>
    </source>
</evidence>
<name>A0AAJ0BVS3_9PEZI</name>
<accession>A0AAJ0BVS3</accession>
<dbReference type="SUPFAM" id="SSF56112">
    <property type="entry name" value="Protein kinase-like (PK-like)"/>
    <property type="match status" value="1"/>
</dbReference>
<dbReference type="PANTHER" id="PTHR21310">
    <property type="entry name" value="AMINOGLYCOSIDE PHOSPHOTRANSFERASE-RELATED-RELATED"/>
    <property type="match status" value="1"/>
</dbReference>
<reference evidence="1" key="1">
    <citation type="submission" date="2023-06" db="EMBL/GenBank/DDBJ databases">
        <title>Genome-scale phylogeny and comparative genomics of the fungal order Sordariales.</title>
        <authorList>
            <consortium name="Lawrence Berkeley National Laboratory"/>
            <person name="Hensen N."/>
            <person name="Bonometti L."/>
            <person name="Westerberg I."/>
            <person name="Brannstrom I.O."/>
            <person name="Guillou S."/>
            <person name="Cros-Aarteil S."/>
            <person name="Calhoun S."/>
            <person name="Haridas S."/>
            <person name="Kuo A."/>
            <person name="Mondo S."/>
            <person name="Pangilinan J."/>
            <person name="Riley R."/>
            <person name="Labutti K."/>
            <person name="Andreopoulos B."/>
            <person name="Lipzen A."/>
            <person name="Chen C."/>
            <person name="Yanf M."/>
            <person name="Daum C."/>
            <person name="Ng V."/>
            <person name="Clum A."/>
            <person name="Steindorff A."/>
            <person name="Ohm R."/>
            <person name="Martin F."/>
            <person name="Silar P."/>
            <person name="Natvig D."/>
            <person name="Lalanne C."/>
            <person name="Gautier V."/>
            <person name="Ament-Velasquez S.L."/>
            <person name="Kruys A."/>
            <person name="Hutchinson M.I."/>
            <person name="Powell A.J."/>
            <person name="Barry K."/>
            <person name="Miller A.N."/>
            <person name="Grigoriev I.V."/>
            <person name="Debuchy R."/>
            <person name="Gladieux P."/>
            <person name="Thoren M.H."/>
            <person name="Johannesson H."/>
        </authorList>
    </citation>
    <scope>NUCLEOTIDE SEQUENCE</scope>
    <source>
        <strain evidence="1">8032-3</strain>
    </source>
</reference>
<dbReference type="InterPro" id="IPR011009">
    <property type="entry name" value="Kinase-like_dom_sf"/>
</dbReference>
<dbReference type="Proteomes" id="UP001244011">
    <property type="component" value="Unassembled WGS sequence"/>
</dbReference>
<proteinExistence type="predicted"/>
<keyword evidence="2" id="KW-1185">Reference proteome</keyword>